<organism evidence="1 2">
    <name type="scientific">Aspergillus avenaceus</name>
    <dbReference type="NCBI Taxonomy" id="36643"/>
    <lineage>
        <taxon>Eukaryota</taxon>
        <taxon>Fungi</taxon>
        <taxon>Dikarya</taxon>
        <taxon>Ascomycota</taxon>
        <taxon>Pezizomycotina</taxon>
        <taxon>Eurotiomycetes</taxon>
        <taxon>Eurotiomycetidae</taxon>
        <taxon>Eurotiales</taxon>
        <taxon>Aspergillaceae</taxon>
        <taxon>Aspergillus</taxon>
        <taxon>Aspergillus subgen. Circumdati</taxon>
    </lineage>
</organism>
<evidence type="ECO:0000313" key="2">
    <source>
        <dbReference type="Proteomes" id="UP000325780"/>
    </source>
</evidence>
<gene>
    <name evidence="1" type="ORF">BDV25DRAFT_157342</name>
</gene>
<protein>
    <submittedName>
        <fullName evidence="1">Uncharacterized protein</fullName>
    </submittedName>
</protein>
<dbReference type="Proteomes" id="UP000325780">
    <property type="component" value="Unassembled WGS sequence"/>
</dbReference>
<accession>A0A5N6TRB8</accession>
<name>A0A5N6TRB8_ASPAV</name>
<reference evidence="1 2" key="1">
    <citation type="submission" date="2019-04" db="EMBL/GenBank/DDBJ databases">
        <title>Friends and foes A comparative genomics study of 23 Aspergillus species from section Flavi.</title>
        <authorList>
            <consortium name="DOE Joint Genome Institute"/>
            <person name="Kjaerbolling I."/>
            <person name="Vesth T."/>
            <person name="Frisvad J.C."/>
            <person name="Nybo J.L."/>
            <person name="Theobald S."/>
            <person name="Kildgaard S."/>
            <person name="Isbrandt T."/>
            <person name="Kuo A."/>
            <person name="Sato A."/>
            <person name="Lyhne E.K."/>
            <person name="Kogle M.E."/>
            <person name="Wiebenga A."/>
            <person name="Kun R.S."/>
            <person name="Lubbers R.J."/>
            <person name="Makela M.R."/>
            <person name="Barry K."/>
            <person name="Chovatia M."/>
            <person name="Clum A."/>
            <person name="Daum C."/>
            <person name="Haridas S."/>
            <person name="He G."/>
            <person name="LaButti K."/>
            <person name="Lipzen A."/>
            <person name="Mondo S."/>
            <person name="Riley R."/>
            <person name="Salamov A."/>
            <person name="Simmons B.A."/>
            <person name="Magnuson J.K."/>
            <person name="Henrissat B."/>
            <person name="Mortensen U.H."/>
            <person name="Larsen T.O."/>
            <person name="Devries R.P."/>
            <person name="Grigoriev I.V."/>
            <person name="Machida M."/>
            <person name="Baker S.E."/>
            <person name="Andersen M.R."/>
        </authorList>
    </citation>
    <scope>NUCLEOTIDE SEQUENCE [LARGE SCALE GENOMIC DNA]</scope>
    <source>
        <strain evidence="1 2">IBT 18842</strain>
    </source>
</reference>
<dbReference type="AlphaFoldDB" id="A0A5N6TRB8"/>
<proteinExistence type="predicted"/>
<keyword evidence="2" id="KW-1185">Reference proteome</keyword>
<dbReference type="EMBL" id="ML742143">
    <property type="protein sequence ID" value="KAE8148875.1"/>
    <property type="molecule type" value="Genomic_DNA"/>
</dbReference>
<evidence type="ECO:0000313" key="1">
    <source>
        <dbReference type="EMBL" id="KAE8148875.1"/>
    </source>
</evidence>
<sequence length="90" mass="10316">MGNTISRILKRSLLWTSAFLPNFPTSQPRLYFPGLILCIQSGFAVLYAELPQDLWKICMDPVSRRCNSYKNRGRSAEECRCLCECYSSEA</sequence>